<dbReference type="CDD" id="cd05242">
    <property type="entry name" value="SDR_a8"/>
    <property type="match status" value="1"/>
</dbReference>
<dbReference type="InterPro" id="IPR036291">
    <property type="entry name" value="NAD(P)-bd_dom_sf"/>
</dbReference>
<feature type="domain" description="DUF1731" evidence="3">
    <location>
        <begin position="254"/>
        <end position="300"/>
    </location>
</feature>
<evidence type="ECO:0000259" key="2">
    <source>
        <dbReference type="Pfam" id="PF01370"/>
    </source>
</evidence>
<dbReference type="Gene3D" id="3.40.50.720">
    <property type="entry name" value="NAD(P)-binding Rossmann-like Domain"/>
    <property type="match status" value="1"/>
</dbReference>
<reference evidence="4 5" key="1">
    <citation type="submission" date="2023-03" db="EMBL/GenBank/DDBJ databases">
        <title>Draft genome sequence of Thalassotalea eurytherma JCM 18482T.</title>
        <authorList>
            <person name="Sawabe T."/>
        </authorList>
    </citation>
    <scope>NUCLEOTIDE SEQUENCE [LARGE SCALE GENOMIC DNA]</scope>
    <source>
        <strain evidence="4 5">JCM 18482</strain>
    </source>
</reference>
<evidence type="ECO:0000259" key="3">
    <source>
        <dbReference type="Pfam" id="PF08338"/>
    </source>
</evidence>
<proteinExistence type="inferred from homology"/>
<dbReference type="InterPro" id="IPR010099">
    <property type="entry name" value="SDR39U1"/>
</dbReference>
<sequence length="305" mass="34067">MANVLITGGTGLIGQALVEKLKQHHHDVTVLTRHKAKAEKVFDFDVGIVDDLYSIDPNIYFDAIVNLAGEPIADKRWSEAQKSRIYRSRVDSTYGLVKWMKTRLMMPSVLISGSAVGWYGDGKSSLLTEQSGFHQEYTHELCQDWEDAAQSAKELGCRVCIMRTGLVLSNKGGFLQKMLPSFKCYVGGPISNGRQYMPWIHIDDMVNAIMYLAFDSQRENLSGVYNLTAPKPVTNKEFSQTLAKTLGRPCALFVPSLMLKLIFGEMAQLLLTGQNAIPERLSQAGFEFKYHTLAPALEDVLSEKH</sequence>
<comment type="caution">
    <text evidence="4">The sequence shown here is derived from an EMBL/GenBank/DDBJ whole genome shotgun (WGS) entry which is preliminary data.</text>
</comment>
<dbReference type="RefSeq" id="WP_284206184.1">
    <property type="nucleotide sequence ID" value="NZ_BSSU01000002.1"/>
</dbReference>
<dbReference type="SUPFAM" id="SSF51735">
    <property type="entry name" value="NAD(P)-binding Rossmann-fold domains"/>
    <property type="match status" value="1"/>
</dbReference>
<accession>A0ABQ6GYC9</accession>
<dbReference type="PANTHER" id="PTHR11092">
    <property type="entry name" value="SUGAR NUCLEOTIDE EPIMERASE RELATED"/>
    <property type="match status" value="1"/>
</dbReference>
<dbReference type="EMBL" id="BSSU01000002">
    <property type="protein sequence ID" value="GLX80862.1"/>
    <property type="molecule type" value="Genomic_DNA"/>
</dbReference>
<evidence type="ECO:0000313" key="5">
    <source>
        <dbReference type="Proteomes" id="UP001157133"/>
    </source>
</evidence>
<feature type="domain" description="NAD-dependent epimerase/dehydratase" evidence="2">
    <location>
        <begin position="4"/>
        <end position="226"/>
    </location>
</feature>
<dbReference type="InterPro" id="IPR013549">
    <property type="entry name" value="DUF1731"/>
</dbReference>
<dbReference type="PANTHER" id="PTHR11092:SF0">
    <property type="entry name" value="EPIMERASE FAMILY PROTEIN SDR39U1"/>
    <property type="match status" value="1"/>
</dbReference>
<dbReference type="Pfam" id="PF08338">
    <property type="entry name" value="DUF1731"/>
    <property type="match status" value="1"/>
</dbReference>
<dbReference type="Proteomes" id="UP001157133">
    <property type="component" value="Unassembled WGS sequence"/>
</dbReference>
<gene>
    <name evidence="4" type="ORF">theurythT_03140</name>
</gene>
<dbReference type="NCBIfam" id="TIGR01777">
    <property type="entry name" value="yfcH"/>
    <property type="match status" value="1"/>
</dbReference>
<dbReference type="InterPro" id="IPR001509">
    <property type="entry name" value="Epimerase_deHydtase"/>
</dbReference>
<organism evidence="4 5">
    <name type="scientific">Thalassotalea eurytherma</name>
    <dbReference type="NCBI Taxonomy" id="1144278"/>
    <lineage>
        <taxon>Bacteria</taxon>
        <taxon>Pseudomonadati</taxon>
        <taxon>Pseudomonadota</taxon>
        <taxon>Gammaproteobacteria</taxon>
        <taxon>Alteromonadales</taxon>
        <taxon>Colwelliaceae</taxon>
        <taxon>Thalassotalea</taxon>
    </lineage>
</organism>
<evidence type="ECO:0000313" key="4">
    <source>
        <dbReference type="EMBL" id="GLX80862.1"/>
    </source>
</evidence>
<protein>
    <submittedName>
        <fullName evidence="4">Epimerase</fullName>
    </submittedName>
</protein>
<dbReference type="Pfam" id="PF01370">
    <property type="entry name" value="Epimerase"/>
    <property type="match status" value="1"/>
</dbReference>
<evidence type="ECO:0000256" key="1">
    <source>
        <dbReference type="ARBA" id="ARBA00009353"/>
    </source>
</evidence>
<name>A0ABQ6GYC9_9GAMM</name>
<comment type="similarity">
    <text evidence="1">Belongs to the NAD(P)-dependent epimerase/dehydratase family. SDR39U1 subfamily.</text>
</comment>
<keyword evidence="5" id="KW-1185">Reference proteome</keyword>